<dbReference type="EMBL" id="BAAAFH010000003">
    <property type="protein sequence ID" value="GAA0874485.1"/>
    <property type="molecule type" value="Genomic_DNA"/>
</dbReference>
<sequence>MLAANFGELRSNHFHTGIDIKTKGSEGYRLYAIADGYVSRIKVSPYGYGKAIYIDHPELGITSVYAHCQHFSGAIEEYVLTEQVKQEFFEIELFPGTDKLVVKKGDVIAISGNTGGSSAPHLHFEIRDTKTEHPLNPLLFDFLDVADTRAPEIRAVKLYALSKMGYRIPGKEKVFPAVLSGKEYTVSGKKVTLPSHFCSENGGVGLAVRVIDRYDAAQNVCGIYEGRLMLNADTVYTQQMKELDFAVNRQINTHMDYEEFKFKKLGFEKYFRTPHNKLPIYPNTDSGILGLYPGNSYQMHYNALDIAGNSLDMKFTLDIAAGELRKEDTPWDAYDPGYMYPDSIYTFESSSCQILFRDYLLYEPVLKKFQSEEGKVVFGDAKIPIDGTYRLAMKLPKAIGNRSRAIIIHTDYRGRQKALQSEIKEGWISATPKEMGTFEIQEDTIAPEVRSTNFVNGGAVTGKTLLTWTVSDDLSGVAEYAVYVNGKYQVLEFEPKRDQLFTSITELGVGIHQVKLVVKDGVGNETVEQYEIKK</sequence>
<proteinExistence type="predicted"/>
<comment type="caution">
    <text evidence="2">The sequence shown here is derived from an EMBL/GenBank/DDBJ whole genome shotgun (WGS) entry which is preliminary data.</text>
</comment>
<gene>
    <name evidence="2" type="ORF">GCM10009118_08930</name>
</gene>
<reference evidence="2 3" key="1">
    <citation type="journal article" date="2019" name="Int. J. Syst. Evol. Microbiol.">
        <title>The Global Catalogue of Microorganisms (GCM) 10K type strain sequencing project: providing services to taxonomists for standard genome sequencing and annotation.</title>
        <authorList>
            <consortium name="The Broad Institute Genomics Platform"/>
            <consortium name="The Broad Institute Genome Sequencing Center for Infectious Disease"/>
            <person name="Wu L."/>
            <person name="Ma J."/>
        </authorList>
    </citation>
    <scope>NUCLEOTIDE SEQUENCE [LARGE SCALE GENOMIC DNA]</scope>
    <source>
        <strain evidence="2 3">JCM 16083</strain>
    </source>
</reference>
<evidence type="ECO:0000313" key="2">
    <source>
        <dbReference type="EMBL" id="GAA0874485.1"/>
    </source>
</evidence>
<dbReference type="Proteomes" id="UP001501126">
    <property type="component" value="Unassembled WGS sequence"/>
</dbReference>
<name>A0ABN1MNC2_9FLAO</name>
<dbReference type="CDD" id="cd12797">
    <property type="entry name" value="M23_peptidase"/>
    <property type="match status" value="1"/>
</dbReference>
<dbReference type="SUPFAM" id="SSF51261">
    <property type="entry name" value="Duplicated hybrid motif"/>
    <property type="match status" value="1"/>
</dbReference>
<dbReference type="Pfam" id="PF01551">
    <property type="entry name" value="Peptidase_M23"/>
    <property type="match status" value="2"/>
</dbReference>
<organism evidence="2 3">
    <name type="scientific">Wandonia haliotis</name>
    <dbReference type="NCBI Taxonomy" id="574963"/>
    <lineage>
        <taxon>Bacteria</taxon>
        <taxon>Pseudomonadati</taxon>
        <taxon>Bacteroidota</taxon>
        <taxon>Flavobacteriia</taxon>
        <taxon>Flavobacteriales</taxon>
        <taxon>Crocinitomicaceae</taxon>
        <taxon>Wandonia</taxon>
    </lineage>
</organism>
<dbReference type="Gene3D" id="2.70.70.10">
    <property type="entry name" value="Glucose Permease (Domain IIA)"/>
    <property type="match status" value="1"/>
</dbReference>
<evidence type="ECO:0000313" key="3">
    <source>
        <dbReference type="Proteomes" id="UP001501126"/>
    </source>
</evidence>
<dbReference type="InterPro" id="IPR011055">
    <property type="entry name" value="Dup_hybrid_motif"/>
</dbReference>
<dbReference type="InterPro" id="IPR050570">
    <property type="entry name" value="Cell_wall_metabolism_enzyme"/>
</dbReference>
<feature type="domain" description="M23ase beta-sheet core" evidence="1">
    <location>
        <begin position="101"/>
        <end position="137"/>
    </location>
</feature>
<dbReference type="PANTHER" id="PTHR21666:SF270">
    <property type="entry name" value="MUREIN HYDROLASE ACTIVATOR ENVC"/>
    <property type="match status" value="1"/>
</dbReference>
<accession>A0ABN1MNC2</accession>
<dbReference type="PANTHER" id="PTHR21666">
    <property type="entry name" value="PEPTIDASE-RELATED"/>
    <property type="match status" value="1"/>
</dbReference>
<keyword evidence="3" id="KW-1185">Reference proteome</keyword>
<dbReference type="InterPro" id="IPR016047">
    <property type="entry name" value="M23ase_b-sheet_dom"/>
</dbReference>
<feature type="domain" description="M23ase beta-sheet core" evidence="1">
    <location>
        <begin position="14"/>
        <end position="79"/>
    </location>
</feature>
<evidence type="ECO:0000259" key="1">
    <source>
        <dbReference type="Pfam" id="PF01551"/>
    </source>
</evidence>
<protein>
    <submittedName>
        <fullName evidence="2">M23 family metallopeptidase</fullName>
    </submittedName>
</protein>